<dbReference type="PROSITE" id="PS51375">
    <property type="entry name" value="PPR"/>
    <property type="match status" value="1"/>
</dbReference>
<sequence>MSAGIEPLTSGMEEGNYKDAVKLVIDIRDCGLKPEIYSYLIAMTAVVKELNVFGKALRKLKGFAKSGVIAELDLENLRLIEEYEADLLAEGVRLSNWLIREGGPSLFGVVHERLVAMYVCAGRGIEAERHLWQMKLVGKEVSGDLHDIVLAICASQKEPELGPISRLLTRMEASSSLQKKKTLSWLLRGYIKGGHFENAAETVIKMLDLGLYPEFLDRAAVLQGLRRRIQQSGSLEIYLNLCKNLSDASLIGPCLVYLYVNKYRLWIIRML</sequence>
<organism evidence="3 4">
    <name type="scientific">Nicotiana sylvestris</name>
    <name type="common">Wood tobacco</name>
    <name type="synonym">South American tobacco</name>
    <dbReference type="NCBI Taxonomy" id="4096"/>
    <lineage>
        <taxon>Eukaryota</taxon>
        <taxon>Viridiplantae</taxon>
        <taxon>Streptophyta</taxon>
        <taxon>Embryophyta</taxon>
        <taxon>Tracheophyta</taxon>
        <taxon>Spermatophyta</taxon>
        <taxon>Magnoliopsida</taxon>
        <taxon>eudicotyledons</taxon>
        <taxon>Gunneridae</taxon>
        <taxon>Pentapetalae</taxon>
        <taxon>asterids</taxon>
        <taxon>lamiids</taxon>
        <taxon>Solanales</taxon>
        <taxon>Solanaceae</taxon>
        <taxon>Nicotianoideae</taxon>
        <taxon>Nicotianeae</taxon>
        <taxon>Nicotiana</taxon>
    </lineage>
</organism>
<dbReference type="RefSeq" id="XP_009789688.1">
    <property type="nucleotide sequence ID" value="XM_009791386.1"/>
</dbReference>
<keyword evidence="3" id="KW-1185">Reference proteome</keyword>
<dbReference type="Gene3D" id="1.25.40.10">
    <property type="entry name" value="Tetratricopeptide repeat domain"/>
    <property type="match status" value="1"/>
</dbReference>
<reference evidence="4" key="2">
    <citation type="submission" date="2025-08" db="UniProtKB">
        <authorList>
            <consortium name="RefSeq"/>
        </authorList>
    </citation>
    <scope>IDENTIFICATION</scope>
    <source>
        <tissue evidence="4">Leaf</tissue>
    </source>
</reference>
<dbReference type="PANTHER" id="PTHR47880">
    <property type="entry name" value="OS05G0353300 PROTEIN"/>
    <property type="match status" value="1"/>
</dbReference>
<protein>
    <submittedName>
        <fullName evidence="4">Pentatricopeptide repeat-containing protein At2g30100, chloroplastic isoform X1</fullName>
    </submittedName>
</protein>
<name>A0A1U7XFP1_NICSY</name>
<gene>
    <name evidence="4" type="primary">LOC104237277</name>
</gene>
<dbReference type="STRING" id="4096.A0A1U7XFP1"/>
<dbReference type="InterPro" id="IPR002885">
    <property type="entry name" value="PPR_rpt"/>
</dbReference>
<evidence type="ECO:0000313" key="4">
    <source>
        <dbReference type="RefSeq" id="XP_009789688.1"/>
    </source>
</evidence>
<dbReference type="Proteomes" id="UP000189701">
    <property type="component" value="Unplaced"/>
</dbReference>
<dbReference type="InterPro" id="IPR011990">
    <property type="entry name" value="TPR-like_helical_dom_sf"/>
</dbReference>
<evidence type="ECO:0000256" key="1">
    <source>
        <dbReference type="ARBA" id="ARBA00022737"/>
    </source>
</evidence>
<dbReference type="PANTHER" id="PTHR47880:SF1">
    <property type="entry name" value="OS05G0353300 PROTEIN"/>
    <property type="match status" value="1"/>
</dbReference>
<keyword evidence="1" id="KW-0677">Repeat</keyword>
<reference evidence="3" key="1">
    <citation type="journal article" date="2013" name="Genome Biol.">
        <title>Reference genomes and transcriptomes of Nicotiana sylvestris and Nicotiana tomentosiformis.</title>
        <authorList>
            <person name="Sierro N."/>
            <person name="Battey J.N."/>
            <person name="Ouadi S."/>
            <person name="Bovet L."/>
            <person name="Goepfert S."/>
            <person name="Bakaher N."/>
            <person name="Peitsch M.C."/>
            <person name="Ivanov N.V."/>
        </authorList>
    </citation>
    <scope>NUCLEOTIDE SEQUENCE [LARGE SCALE GENOMIC DNA]</scope>
</reference>
<evidence type="ECO:0000256" key="2">
    <source>
        <dbReference type="PROSITE-ProRule" id="PRU00708"/>
    </source>
</evidence>
<accession>A0A1U7XFP1</accession>
<proteinExistence type="predicted"/>
<dbReference type="eggNOG" id="ENOG502QS05">
    <property type="taxonomic scope" value="Eukaryota"/>
</dbReference>
<feature type="repeat" description="PPR" evidence="2">
    <location>
        <begin position="179"/>
        <end position="213"/>
    </location>
</feature>
<dbReference type="AlphaFoldDB" id="A0A1U7XFP1"/>
<evidence type="ECO:0000313" key="3">
    <source>
        <dbReference type="Proteomes" id="UP000189701"/>
    </source>
</evidence>